<feature type="non-terminal residue" evidence="1">
    <location>
        <position position="1"/>
    </location>
</feature>
<organism evidence="1 2">
    <name type="scientific">Candidatus Hakubella thermalkaliphila</name>
    <dbReference type="NCBI Taxonomy" id="2754717"/>
    <lineage>
        <taxon>Bacteria</taxon>
        <taxon>Bacillati</taxon>
        <taxon>Actinomycetota</taxon>
        <taxon>Actinomycetota incertae sedis</taxon>
        <taxon>Candidatus Hakubellales</taxon>
        <taxon>Candidatus Hakubellaceae</taxon>
        <taxon>Candidatus Hakubella</taxon>
    </lineage>
</organism>
<gene>
    <name evidence="1" type="ORF">HKBW3S43_01838</name>
</gene>
<dbReference type="Proteomes" id="UP000576480">
    <property type="component" value="Unassembled WGS sequence"/>
</dbReference>
<dbReference type="EMBL" id="BLSB01000374">
    <property type="protein sequence ID" value="GFP36050.1"/>
    <property type="molecule type" value="Genomic_DNA"/>
</dbReference>
<comment type="caution">
    <text evidence="1">The sequence shown here is derived from an EMBL/GenBank/DDBJ whole genome shotgun (WGS) entry which is preliminary data.</text>
</comment>
<dbReference type="AlphaFoldDB" id="A0A6V8PV79"/>
<sequence length="31" mass="3856">HRRFIALELEREGWEVVHIIDKERTWQPKPS</sequence>
<name>A0A6V8PV79_9ACTN</name>
<proteinExistence type="predicted"/>
<protein>
    <submittedName>
        <fullName evidence="1">Uncharacterized protein</fullName>
    </submittedName>
</protein>
<accession>A0A6V8PV79</accession>
<reference evidence="1 2" key="1">
    <citation type="journal article" date="2020" name="Front. Microbiol.">
        <title>Single-cell genomics of novel Actinobacteria with the Wood-Ljungdahl pathway discovered in a serpentinizing system.</title>
        <authorList>
            <person name="Merino N."/>
            <person name="Kawai M."/>
            <person name="Boyd E.S."/>
            <person name="Colman D.R."/>
            <person name="McGlynn S.E."/>
            <person name="Nealson K.H."/>
            <person name="Kurokawa K."/>
            <person name="Hongoh Y."/>
        </authorList>
    </citation>
    <scope>NUCLEOTIDE SEQUENCE [LARGE SCALE GENOMIC DNA]</scope>
    <source>
        <strain evidence="1 2">S43</strain>
    </source>
</reference>
<evidence type="ECO:0000313" key="1">
    <source>
        <dbReference type="EMBL" id="GFP36050.1"/>
    </source>
</evidence>
<evidence type="ECO:0000313" key="2">
    <source>
        <dbReference type="Proteomes" id="UP000576480"/>
    </source>
</evidence>